<accession>A0A085WJW9</accession>
<dbReference type="InterPro" id="IPR013784">
    <property type="entry name" value="Carb-bd-like_fold"/>
</dbReference>
<dbReference type="Gene3D" id="2.60.40.1120">
    <property type="entry name" value="Carboxypeptidase-like, regulatory domain"/>
    <property type="match status" value="1"/>
</dbReference>
<evidence type="ECO:0000313" key="3">
    <source>
        <dbReference type="Proteomes" id="UP000028725"/>
    </source>
</evidence>
<dbReference type="Proteomes" id="UP000028725">
    <property type="component" value="Unassembled WGS sequence"/>
</dbReference>
<sequence length="554" mass="57330">MGTMKKLAMALVPFLMAGCGGAEDANGDGIADGIQDPNNVSVVVPATPKGTVSGQVLTTQQQPLASVNVTMTIGSATVAPVTTDAGGNFIFKDVPGGAQVLLTFSKDGFASLRASSVVPSTAGNVPINNGNASFGPVLLSELNGSVKFYLFGPDGRPAANARGTLDVNPAGRVLFGLSESTTSRVVVEAVSDNNGLITFDKVPSPVELSRLGGSYLLSVNALDTNGDGIYEAGGLVINYPATDLVRQGTVKTERLPPAYSPGEALAVRYSSLGALQPGNLQTKPQHNMVKPTDGIYIVFNQPVQASSVVVGLTDEYGKESLAVSRDVTGGGTVLTIKPGQALSAGREYNLYIRAVPLAGGAPFTTGSTVAFFGGDLSSPPAIAVESVRFQEVTTNNGLIDRLETVYVNFNQVMTPLLETQYAQVYVGLDLNGSGKIGDATGERDPSTGRSTGVGFTLQMAEPTKPIATRTPAEEPVFPFDTSGYSTRFSFTYSPPATPSATFVSLQPGTSLFIHFSKLTPSVDAYESGWGVAQTADITVNGSLITPIAVPVAAP</sequence>
<dbReference type="PROSITE" id="PS51257">
    <property type="entry name" value="PROKAR_LIPOPROTEIN"/>
    <property type="match status" value="1"/>
</dbReference>
<comment type="caution">
    <text evidence="2">The sequence shown here is derived from an EMBL/GenBank/DDBJ whole genome shotgun (WGS) entry which is preliminary data.</text>
</comment>
<dbReference type="EMBL" id="JMCB01000006">
    <property type="protein sequence ID" value="KFE67982.1"/>
    <property type="molecule type" value="Genomic_DNA"/>
</dbReference>
<gene>
    <name evidence="2" type="ORF">DB31_7219</name>
</gene>
<protein>
    <submittedName>
        <fullName evidence="2">Putative lipoprotein</fullName>
    </submittedName>
</protein>
<organism evidence="2 3">
    <name type="scientific">Hyalangium minutum</name>
    <dbReference type="NCBI Taxonomy" id="394096"/>
    <lineage>
        <taxon>Bacteria</taxon>
        <taxon>Pseudomonadati</taxon>
        <taxon>Myxococcota</taxon>
        <taxon>Myxococcia</taxon>
        <taxon>Myxococcales</taxon>
        <taxon>Cystobacterineae</taxon>
        <taxon>Archangiaceae</taxon>
        <taxon>Hyalangium</taxon>
    </lineage>
</organism>
<name>A0A085WJW9_9BACT</name>
<keyword evidence="1" id="KW-0732">Signal</keyword>
<proteinExistence type="predicted"/>
<dbReference type="PATRIC" id="fig|394096.3.peg.3260"/>
<feature type="signal peptide" evidence="1">
    <location>
        <begin position="1"/>
        <end position="22"/>
    </location>
</feature>
<evidence type="ECO:0000256" key="1">
    <source>
        <dbReference type="SAM" id="SignalP"/>
    </source>
</evidence>
<feature type="chain" id="PRO_5001799658" evidence="1">
    <location>
        <begin position="23"/>
        <end position="554"/>
    </location>
</feature>
<dbReference type="Pfam" id="PF13620">
    <property type="entry name" value="CarboxypepD_reg"/>
    <property type="match status" value="1"/>
</dbReference>
<dbReference type="STRING" id="394096.DB31_7219"/>
<reference evidence="2 3" key="1">
    <citation type="submission" date="2014-04" db="EMBL/GenBank/DDBJ databases">
        <title>Genome assembly of Hyalangium minutum DSM 14724.</title>
        <authorList>
            <person name="Sharma G."/>
            <person name="Subramanian S."/>
        </authorList>
    </citation>
    <scope>NUCLEOTIDE SEQUENCE [LARGE SCALE GENOMIC DNA]</scope>
    <source>
        <strain evidence="2 3">DSM 14724</strain>
    </source>
</reference>
<dbReference type="GO" id="GO:0030246">
    <property type="term" value="F:carbohydrate binding"/>
    <property type="evidence" value="ECO:0007669"/>
    <property type="project" value="InterPro"/>
</dbReference>
<keyword evidence="3" id="KW-1185">Reference proteome</keyword>
<keyword evidence="2" id="KW-0449">Lipoprotein</keyword>
<dbReference type="AlphaFoldDB" id="A0A085WJW9"/>
<evidence type="ECO:0000313" key="2">
    <source>
        <dbReference type="EMBL" id="KFE67982.1"/>
    </source>
</evidence>
<dbReference type="SUPFAM" id="SSF49452">
    <property type="entry name" value="Starch-binding domain-like"/>
    <property type="match status" value="1"/>
</dbReference>